<keyword evidence="3 9" id="KW-0328">Glycosyltransferase</keyword>
<keyword evidence="5 9" id="KW-0822">Tryptophan biosynthesis</keyword>
<dbReference type="InterPro" id="IPR005940">
    <property type="entry name" value="Anthranilate_Pribosyl_Tfrase"/>
</dbReference>
<name>D1C4Z2_SPHTD</name>
<protein>
    <recommendedName>
        <fullName evidence="9">Anthranilate phosphoribosyltransferase</fullName>
        <ecNumber evidence="9">2.4.2.18</ecNumber>
    </recommendedName>
</protein>
<dbReference type="eggNOG" id="COG0547">
    <property type="taxonomic scope" value="Bacteria"/>
</dbReference>
<dbReference type="GO" id="GO:0005829">
    <property type="term" value="C:cytosol"/>
    <property type="evidence" value="ECO:0007669"/>
    <property type="project" value="TreeGrafter"/>
</dbReference>
<dbReference type="Pfam" id="PF02885">
    <property type="entry name" value="Glycos_trans_3N"/>
    <property type="match status" value="1"/>
</dbReference>
<dbReference type="EMBL" id="CP001823">
    <property type="protein sequence ID" value="ACZ39309.1"/>
    <property type="molecule type" value="Genomic_DNA"/>
</dbReference>
<evidence type="ECO:0000313" key="12">
    <source>
        <dbReference type="EMBL" id="ACZ39309.1"/>
    </source>
</evidence>
<feature type="domain" description="Glycosyl transferase family 3 N-terminal" evidence="11">
    <location>
        <begin position="5"/>
        <end position="66"/>
    </location>
</feature>
<evidence type="ECO:0000259" key="11">
    <source>
        <dbReference type="Pfam" id="PF02885"/>
    </source>
</evidence>
<dbReference type="OrthoDB" id="9806430at2"/>
<accession>D1C4Z2</accession>
<sequence length="345" mass="35159">MSVRAAIQKVVDGGTLTREEAAAAMDAIMTGEASGAQIGALVTALRMRGETEEEIAGFAESMRRHALPVPRATSDALVDTCGTGGDGAHTFNISTAAAFVVAGAGVRVAKHGNRAMTSRCGSADVLEGLGVRVDLTPEAVARCIDEVGIGFMYAPVFHPAMRHAGPARKEIGIRTVFNLLGPLTNPAAAQHQIVGVADAAVADKLARVLGLLGTRHALVVHSRDGLDELSISAPTQVSEVRVNGGVEVRRYELVPEEVGLPTAPLSAVRGGDVEDNVAIIRHVLGGGNGAARAITLLNAAAALYAADAVGSIAEGVQAAAESIDSGAAAAKLTELAALSHRLAEA</sequence>
<reference evidence="12 13" key="2">
    <citation type="journal article" date="2010" name="Stand. Genomic Sci.">
        <title>Complete genome sequence of Desulfohalobium retbaense type strain (HR(100)).</title>
        <authorList>
            <person name="Spring S."/>
            <person name="Nolan M."/>
            <person name="Lapidus A."/>
            <person name="Glavina Del Rio T."/>
            <person name="Copeland A."/>
            <person name="Tice H."/>
            <person name="Cheng J.F."/>
            <person name="Lucas S."/>
            <person name="Land M."/>
            <person name="Chen F."/>
            <person name="Bruce D."/>
            <person name="Goodwin L."/>
            <person name="Pitluck S."/>
            <person name="Ivanova N."/>
            <person name="Mavromatis K."/>
            <person name="Mikhailova N."/>
            <person name="Pati A."/>
            <person name="Chen A."/>
            <person name="Palaniappan K."/>
            <person name="Hauser L."/>
            <person name="Chang Y.J."/>
            <person name="Jeffries C.D."/>
            <person name="Munk C."/>
            <person name="Kiss H."/>
            <person name="Chain P."/>
            <person name="Han C."/>
            <person name="Brettin T."/>
            <person name="Detter J.C."/>
            <person name="Schuler E."/>
            <person name="Goker M."/>
            <person name="Rohde M."/>
            <person name="Bristow J."/>
            <person name="Eisen J.A."/>
            <person name="Markowitz V."/>
            <person name="Hugenholtz P."/>
            <person name="Kyrpides N.C."/>
            <person name="Klenk H.P."/>
        </authorList>
    </citation>
    <scope>NUCLEOTIDE SEQUENCE [LARGE SCALE GENOMIC DNA]</scope>
    <source>
        <strain evidence="13">ATCC 49802 / DSM 20745 / S 6022</strain>
    </source>
</reference>
<feature type="binding site" evidence="9">
    <location>
        <position position="122"/>
    </location>
    <ligand>
        <name>5-phospho-alpha-D-ribose 1-diphosphate</name>
        <dbReference type="ChEBI" id="CHEBI:58017"/>
    </ligand>
</feature>
<keyword evidence="9" id="KW-0479">Metal-binding</keyword>
<feature type="binding site" evidence="9">
    <location>
        <position position="113"/>
    </location>
    <ligand>
        <name>anthranilate</name>
        <dbReference type="ChEBI" id="CHEBI:16567"/>
        <label>1</label>
    </ligand>
</feature>
<evidence type="ECO:0000256" key="2">
    <source>
        <dbReference type="ARBA" id="ARBA00022605"/>
    </source>
</evidence>
<evidence type="ECO:0000256" key="5">
    <source>
        <dbReference type="ARBA" id="ARBA00022822"/>
    </source>
</evidence>
<reference evidence="13" key="1">
    <citation type="submission" date="2009-11" db="EMBL/GenBank/DDBJ databases">
        <title>The complete chromosome 1 of Sphaerobacter thermophilus DSM 20745.</title>
        <authorList>
            <person name="Lucas S."/>
            <person name="Copeland A."/>
            <person name="Lapidus A."/>
            <person name="Glavina del Rio T."/>
            <person name="Dalin E."/>
            <person name="Tice H."/>
            <person name="Bruce D."/>
            <person name="Goodwin L."/>
            <person name="Pitluck S."/>
            <person name="Kyrpides N."/>
            <person name="Mavromatis K."/>
            <person name="Ivanova N."/>
            <person name="Mikhailova N."/>
            <person name="LaButti K.M."/>
            <person name="Clum A."/>
            <person name="Sun H.I."/>
            <person name="Brettin T."/>
            <person name="Detter J.C."/>
            <person name="Han C."/>
            <person name="Larimer F."/>
            <person name="Land M."/>
            <person name="Hauser L."/>
            <person name="Markowitz V."/>
            <person name="Cheng J.F."/>
            <person name="Hugenholtz P."/>
            <person name="Woyke T."/>
            <person name="Wu D."/>
            <person name="Steenblock K."/>
            <person name="Schneider S."/>
            <person name="Pukall R."/>
            <person name="Goeker M."/>
            <person name="Klenk H.P."/>
            <person name="Eisen J.A."/>
        </authorList>
    </citation>
    <scope>NUCLEOTIDE SEQUENCE [LARGE SCALE GENOMIC DNA]</scope>
    <source>
        <strain evidence="13">ATCC 49802 / DSM 20745 / S 6022</strain>
    </source>
</reference>
<keyword evidence="6 9" id="KW-0057">Aromatic amino acid biosynthesis</keyword>
<dbReference type="InterPro" id="IPR036320">
    <property type="entry name" value="Glycosyl_Trfase_fam3_N_dom_sf"/>
</dbReference>
<dbReference type="InterPro" id="IPR000312">
    <property type="entry name" value="Glycosyl_Trfase_fam3"/>
</dbReference>
<organism evidence="12 13">
    <name type="scientific">Sphaerobacter thermophilus (strain ATCC 49802 / DSM 20745 / KCCM 41009 / NCIMB 13125 / S 6022)</name>
    <dbReference type="NCBI Taxonomy" id="479434"/>
    <lineage>
        <taxon>Bacteria</taxon>
        <taxon>Pseudomonadati</taxon>
        <taxon>Thermomicrobiota</taxon>
        <taxon>Thermomicrobia</taxon>
        <taxon>Sphaerobacterales</taxon>
        <taxon>Sphaerobacterineae</taxon>
        <taxon>Sphaerobacteraceae</taxon>
        <taxon>Sphaerobacter</taxon>
    </lineage>
</organism>
<dbReference type="FunCoup" id="D1C4Z2">
    <property type="interactions" value="422"/>
</dbReference>
<evidence type="ECO:0000256" key="1">
    <source>
        <dbReference type="ARBA" id="ARBA00004907"/>
    </source>
</evidence>
<dbReference type="EC" id="2.4.2.18" evidence="9"/>
<comment type="catalytic activity">
    <reaction evidence="7 9">
        <text>N-(5-phospho-beta-D-ribosyl)anthranilate + diphosphate = 5-phospho-alpha-D-ribose 1-diphosphate + anthranilate</text>
        <dbReference type="Rhea" id="RHEA:11768"/>
        <dbReference type="ChEBI" id="CHEBI:16567"/>
        <dbReference type="ChEBI" id="CHEBI:18277"/>
        <dbReference type="ChEBI" id="CHEBI:33019"/>
        <dbReference type="ChEBI" id="CHEBI:58017"/>
        <dbReference type="EC" id="2.4.2.18"/>
    </reaction>
</comment>
<keyword evidence="9" id="KW-0460">Magnesium</keyword>
<dbReference type="STRING" id="479434.Sthe_1876"/>
<feature type="binding site" evidence="9">
    <location>
        <position position="82"/>
    </location>
    <ligand>
        <name>anthranilate</name>
        <dbReference type="ChEBI" id="CHEBI:16567"/>
        <label>1</label>
    </ligand>
</feature>
<dbReference type="Gene3D" id="3.40.1030.10">
    <property type="entry name" value="Nucleoside phosphorylase/phosphoribosyltransferase catalytic domain"/>
    <property type="match status" value="1"/>
</dbReference>
<dbReference type="GO" id="GO:0000287">
    <property type="term" value="F:magnesium ion binding"/>
    <property type="evidence" value="ECO:0007669"/>
    <property type="project" value="UniProtKB-UniRule"/>
</dbReference>
<keyword evidence="4 9" id="KW-0808">Transferase</keyword>
<gene>
    <name evidence="9" type="primary">trpD</name>
    <name evidence="12" type="ordered locus">Sthe_1876</name>
</gene>
<feature type="binding site" evidence="9">
    <location>
        <begin position="85"/>
        <end position="86"/>
    </location>
    <ligand>
        <name>5-phospho-alpha-D-ribose 1-diphosphate</name>
        <dbReference type="ChEBI" id="CHEBI:58017"/>
    </ligand>
</feature>
<evidence type="ECO:0000256" key="4">
    <source>
        <dbReference type="ARBA" id="ARBA00022679"/>
    </source>
</evidence>
<dbReference type="AlphaFoldDB" id="D1C4Z2"/>
<dbReference type="Pfam" id="PF00591">
    <property type="entry name" value="Glycos_transf_3"/>
    <property type="match status" value="1"/>
</dbReference>
<dbReference type="GO" id="GO:0004048">
    <property type="term" value="F:anthranilate phosphoribosyltransferase activity"/>
    <property type="evidence" value="ECO:0007669"/>
    <property type="project" value="UniProtKB-UniRule"/>
</dbReference>
<keyword evidence="13" id="KW-1185">Reference proteome</keyword>
<dbReference type="KEGG" id="sti:Sthe_1876"/>
<evidence type="ECO:0000256" key="7">
    <source>
        <dbReference type="ARBA" id="ARBA00052328"/>
    </source>
</evidence>
<dbReference type="RefSeq" id="WP_012872355.1">
    <property type="nucleotide sequence ID" value="NC_013523.1"/>
</dbReference>
<evidence type="ECO:0000313" key="13">
    <source>
        <dbReference type="Proteomes" id="UP000002027"/>
    </source>
</evidence>
<comment type="cofactor">
    <cofactor evidence="9">
        <name>Mg(2+)</name>
        <dbReference type="ChEBI" id="CHEBI:18420"/>
    </cofactor>
    <text evidence="9">Binds 2 magnesium ions per monomer.</text>
</comment>
<proteinExistence type="inferred from homology"/>
<comment type="function">
    <text evidence="9">Catalyzes the transfer of the phosphoribosyl group of 5-phosphorylribose-1-pyrophosphate (PRPP) to anthranilate to yield N-(5'-phosphoribosyl)-anthranilate (PRA).</text>
</comment>
<keyword evidence="2 9" id="KW-0028">Amino-acid biosynthesis</keyword>
<dbReference type="NCBIfam" id="TIGR01245">
    <property type="entry name" value="trpD"/>
    <property type="match status" value="1"/>
</dbReference>
<dbReference type="InParanoid" id="D1C4Z2"/>
<feature type="binding site" evidence="9">
    <location>
        <begin position="92"/>
        <end position="95"/>
    </location>
    <ligand>
        <name>5-phospho-alpha-D-ribose 1-diphosphate</name>
        <dbReference type="ChEBI" id="CHEBI:58017"/>
    </ligand>
</feature>
<feature type="binding site" evidence="9">
    <location>
        <position position="227"/>
    </location>
    <ligand>
        <name>Mg(2+)</name>
        <dbReference type="ChEBI" id="CHEBI:18420"/>
        <label>2</label>
    </ligand>
</feature>
<feature type="binding site" evidence="9">
    <location>
        <begin position="110"/>
        <end position="118"/>
    </location>
    <ligand>
        <name>5-phospho-alpha-D-ribose 1-diphosphate</name>
        <dbReference type="ChEBI" id="CHEBI:58017"/>
    </ligand>
</feature>
<feature type="binding site" evidence="9">
    <location>
        <position position="82"/>
    </location>
    <ligand>
        <name>5-phospho-alpha-D-ribose 1-diphosphate</name>
        <dbReference type="ChEBI" id="CHEBI:58017"/>
    </ligand>
</feature>
<comment type="similarity">
    <text evidence="9">Belongs to the anthranilate phosphoribosyltransferase family.</text>
</comment>
<evidence type="ECO:0000256" key="3">
    <source>
        <dbReference type="ARBA" id="ARBA00022676"/>
    </source>
</evidence>
<dbReference type="UniPathway" id="UPA00035">
    <property type="reaction ID" value="UER00041"/>
</dbReference>
<feature type="binding site" evidence="9">
    <location>
        <position position="228"/>
    </location>
    <ligand>
        <name>Mg(2+)</name>
        <dbReference type="ChEBI" id="CHEBI:18420"/>
        <label>2</label>
    </ligand>
</feature>
<dbReference type="InterPro" id="IPR017459">
    <property type="entry name" value="Glycosyl_Trfase_fam3_N_dom"/>
</dbReference>
<dbReference type="HAMAP" id="MF_00211">
    <property type="entry name" value="TrpD"/>
    <property type="match status" value="1"/>
</dbReference>
<dbReference type="SUPFAM" id="SSF47648">
    <property type="entry name" value="Nucleoside phosphorylase/phosphoribosyltransferase N-terminal domain"/>
    <property type="match status" value="1"/>
</dbReference>
<evidence type="ECO:0000256" key="6">
    <source>
        <dbReference type="ARBA" id="ARBA00023141"/>
    </source>
</evidence>
<comment type="pathway">
    <text evidence="1 9">Amino-acid biosynthesis; L-tryptophan biosynthesis; L-tryptophan from chorismate: step 2/5.</text>
</comment>
<feature type="binding site" evidence="9">
    <location>
        <position position="168"/>
    </location>
    <ligand>
        <name>anthranilate</name>
        <dbReference type="ChEBI" id="CHEBI:16567"/>
        <label>2</label>
    </ligand>
</feature>
<dbReference type="InterPro" id="IPR035902">
    <property type="entry name" value="Nuc_phospho_transferase"/>
</dbReference>
<dbReference type="PANTHER" id="PTHR43285:SF2">
    <property type="entry name" value="ANTHRANILATE PHOSPHORIBOSYLTRANSFERASE"/>
    <property type="match status" value="1"/>
</dbReference>
<evidence type="ECO:0000256" key="9">
    <source>
        <dbReference type="HAMAP-Rule" id="MF_00211"/>
    </source>
</evidence>
<dbReference type="Proteomes" id="UP000002027">
    <property type="component" value="Chromosome 1"/>
</dbReference>
<dbReference type="Gene3D" id="1.20.970.10">
    <property type="entry name" value="Transferase, Pyrimidine Nucleoside Phosphorylase, Chain C"/>
    <property type="match status" value="1"/>
</dbReference>
<comment type="caution">
    <text evidence="9">Lacks conserved residue(s) required for the propagation of feature annotation.</text>
</comment>
<dbReference type="GO" id="GO:0000162">
    <property type="term" value="P:L-tryptophan biosynthetic process"/>
    <property type="evidence" value="ECO:0007669"/>
    <property type="project" value="UniProtKB-UniRule"/>
</dbReference>
<evidence type="ECO:0000259" key="10">
    <source>
        <dbReference type="Pfam" id="PF00591"/>
    </source>
</evidence>
<feature type="domain" description="Glycosyl transferase family 3" evidence="10">
    <location>
        <begin position="76"/>
        <end position="328"/>
    </location>
</feature>
<dbReference type="SUPFAM" id="SSF52418">
    <property type="entry name" value="Nucleoside phosphorylase/phosphoribosyltransferase catalytic domain"/>
    <property type="match status" value="1"/>
</dbReference>
<dbReference type="PANTHER" id="PTHR43285">
    <property type="entry name" value="ANTHRANILATE PHOSPHORIBOSYLTRANSFERASE"/>
    <property type="match status" value="1"/>
</dbReference>
<feature type="binding site" evidence="9">
    <location>
        <position position="90"/>
    </location>
    <ligand>
        <name>5-phospho-alpha-D-ribose 1-diphosphate</name>
        <dbReference type="ChEBI" id="CHEBI:58017"/>
    </ligand>
</feature>
<evidence type="ECO:0000256" key="8">
    <source>
        <dbReference type="ARBA" id="ARBA00061188"/>
    </source>
</evidence>
<feature type="binding site" evidence="9">
    <location>
        <position position="228"/>
    </location>
    <ligand>
        <name>Mg(2+)</name>
        <dbReference type="ChEBI" id="CHEBI:18420"/>
        <label>1</label>
    </ligand>
</feature>
<comment type="subunit">
    <text evidence="9">Homodimer.</text>
</comment>
<comment type="similarity">
    <text evidence="8">In the C-terminal section; belongs to the anthranilate phosphoribosyltransferase family.</text>
</comment>
<feature type="binding site" evidence="9">
    <location>
        <position position="94"/>
    </location>
    <ligand>
        <name>Mg(2+)</name>
        <dbReference type="ChEBI" id="CHEBI:18420"/>
        <label>1</label>
    </ligand>
</feature>
<dbReference type="HOGENOM" id="CLU_034315_2_1_0"/>
<dbReference type="FunFam" id="3.40.1030.10:FF:000002">
    <property type="entry name" value="Anthranilate phosphoribosyltransferase"/>
    <property type="match status" value="1"/>
</dbReference>